<dbReference type="EMBL" id="QXUL01000005">
    <property type="protein sequence ID" value="RIN12573.1"/>
    <property type="molecule type" value="Genomic_DNA"/>
</dbReference>
<accession>A0A418IRQ7</accession>
<evidence type="ECO:0000256" key="7">
    <source>
        <dbReference type="ARBA" id="ARBA00023136"/>
    </source>
</evidence>
<dbReference type="PANTHER" id="PTHR30269:SF37">
    <property type="entry name" value="MEMBRANE TRANSPORTER PROTEIN"/>
    <property type="match status" value="1"/>
</dbReference>
<evidence type="ECO:0000256" key="2">
    <source>
        <dbReference type="ARBA" id="ARBA00009142"/>
    </source>
</evidence>
<feature type="transmembrane region" description="Helical" evidence="8">
    <location>
        <begin position="201"/>
        <end position="218"/>
    </location>
</feature>
<reference evidence="9 10" key="1">
    <citation type="journal article" date="2016" name="Front. Microbiol.">
        <title>Comprehensive Phylogenetic Analysis of Bovine Non-aureus Staphylococci Species Based on Whole-Genome Sequencing.</title>
        <authorList>
            <person name="Naushad S."/>
            <person name="Barkema H.W."/>
            <person name="Luby C."/>
            <person name="Condas L.A."/>
            <person name="Nobrega D.B."/>
            <person name="Carson D.A."/>
            <person name="De Buck J."/>
        </authorList>
    </citation>
    <scope>NUCLEOTIDE SEQUENCE [LARGE SCALE GENOMIC DNA]</scope>
    <source>
        <strain evidence="9 10">SNUC 102</strain>
    </source>
</reference>
<dbReference type="InterPro" id="IPR002781">
    <property type="entry name" value="TM_pro_TauE-like"/>
</dbReference>
<evidence type="ECO:0000256" key="8">
    <source>
        <dbReference type="RuleBase" id="RU363041"/>
    </source>
</evidence>
<feature type="transmembrane region" description="Helical" evidence="8">
    <location>
        <begin position="44"/>
        <end position="64"/>
    </location>
</feature>
<name>A0A418IRQ7_STAXY</name>
<dbReference type="AlphaFoldDB" id="A0A418IRQ7"/>
<evidence type="ECO:0000256" key="3">
    <source>
        <dbReference type="ARBA" id="ARBA00022448"/>
    </source>
</evidence>
<dbReference type="OrthoDB" id="668749at2"/>
<evidence type="ECO:0000256" key="6">
    <source>
        <dbReference type="ARBA" id="ARBA00022989"/>
    </source>
</evidence>
<dbReference type="RefSeq" id="WP_017723944.1">
    <property type="nucleotide sequence ID" value="NZ_CABIWF010000004.1"/>
</dbReference>
<comment type="similarity">
    <text evidence="2 8">Belongs to the 4-toluene sulfonate uptake permease (TSUP) (TC 2.A.102) family.</text>
</comment>
<proteinExistence type="inferred from homology"/>
<keyword evidence="10" id="KW-1185">Reference proteome</keyword>
<dbReference type="GO" id="GO:0005886">
    <property type="term" value="C:plasma membrane"/>
    <property type="evidence" value="ECO:0007669"/>
    <property type="project" value="UniProtKB-SubCell"/>
</dbReference>
<evidence type="ECO:0000256" key="1">
    <source>
        <dbReference type="ARBA" id="ARBA00004651"/>
    </source>
</evidence>
<evidence type="ECO:0000256" key="4">
    <source>
        <dbReference type="ARBA" id="ARBA00022475"/>
    </source>
</evidence>
<keyword evidence="7 8" id="KW-0472">Membrane</keyword>
<keyword evidence="5 8" id="KW-0812">Transmembrane</keyword>
<dbReference type="Proteomes" id="UP000285567">
    <property type="component" value="Unassembled WGS sequence"/>
</dbReference>
<comment type="caution">
    <text evidence="9">The sequence shown here is derived from an EMBL/GenBank/DDBJ whole genome shotgun (WGS) entry which is preliminary data.</text>
</comment>
<protein>
    <recommendedName>
        <fullName evidence="8">Probable membrane transporter protein</fullName>
    </recommendedName>
</protein>
<feature type="transmembrane region" description="Helical" evidence="8">
    <location>
        <begin position="230"/>
        <end position="245"/>
    </location>
</feature>
<feature type="transmembrane region" description="Helical" evidence="8">
    <location>
        <begin position="99"/>
        <end position="120"/>
    </location>
</feature>
<evidence type="ECO:0000313" key="10">
    <source>
        <dbReference type="Proteomes" id="UP000285567"/>
    </source>
</evidence>
<evidence type="ECO:0000313" key="9">
    <source>
        <dbReference type="EMBL" id="RIN12573.1"/>
    </source>
</evidence>
<dbReference type="Pfam" id="PF01925">
    <property type="entry name" value="TauE"/>
    <property type="match status" value="1"/>
</dbReference>
<evidence type="ECO:0000256" key="5">
    <source>
        <dbReference type="ARBA" id="ARBA00022692"/>
    </source>
</evidence>
<gene>
    <name evidence="9" type="ORF">BU097_01690</name>
</gene>
<keyword evidence="6 8" id="KW-1133">Transmembrane helix</keyword>
<dbReference type="PANTHER" id="PTHR30269">
    <property type="entry name" value="TRANSMEMBRANE PROTEIN YFCA"/>
    <property type="match status" value="1"/>
</dbReference>
<keyword evidence="4 8" id="KW-1003">Cell membrane</keyword>
<keyword evidence="3" id="KW-0813">Transport</keyword>
<organism evidence="9 10">
    <name type="scientific">Staphylococcus xylosus</name>
    <dbReference type="NCBI Taxonomy" id="1288"/>
    <lineage>
        <taxon>Bacteria</taxon>
        <taxon>Bacillati</taxon>
        <taxon>Bacillota</taxon>
        <taxon>Bacilli</taxon>
        <taxon>Bacillales</taxon>
        <taxon>Staphylococcaceae</taxon>
        <taxon>Staphylococcus</taxon>
    </lineage>
</organism>
<feature type="transmembrane region" description="Helical" evidence="8">
    <location>
        <begin position="71"/>
        <end position="93"/>
    </location>
</feature>
<feature type="transmembrane region" description="Helical" evidence="8">
    <location>
        <begin position="132"/>
        <end position="153"/>
    </location>
</feature>
<sequence>MDVIIILSLFAIFLGGLVRTYFGFGEALISMPLLALIGLETHTAISVVGLAGLFVASLNIFSGYRNIKYNVLLLMLVGSLVGIPIGIWILRYFNTNMVQMMLGGFLIMYGTYSLCKFLFFNNRIRVVLKSNIWSGITGIVSGILGSLYNSHGVPVVIYGTLSRWHIKDFRSTIQAHFFLTAIFVVMGQGFGSIWTEQTIPLFLLSLPCLIISVIIGKYLSKLTSYNHFEKWLYLFIVILGALILIT</sequence>
<comment type="subcellular location">
    <subcellularLocation>
        <location evidence="1 8">Cell membrane</location>
        <topology evidence="1 8">Multi-pass membrane protein</topology>
    </subcellularLocation>
</comment>
<feature type="transmembrane region" description="Helical" evidence="8">
    <location>
        <begin position="173"/>
        <end position="194"/>
    </location>
</feature>
<dbReference type="InterPro" id="IPR052017">
    <property type="entry name" value="TSUP"/>
</dbReference>